<dbReference type="InterPro" id="IPR008969">
    <property type="entry name" value="CarboxyPept-like_regulatory"/>
</dbReference>
<gene>
    <name evidence="2" type="ORF">FCH28_29190</name>
</gene>
<keyword evidence="2" id="KW-0378">Hydrolase</keyword>
<dbReference type="Gene3D" id="2.60.40.1120">
    <property type="entry name" value="Carboxypeptidase-like, regulatory domain"/>
    <property type="match status" value="1"/>
</dbReference>
<dbReference type="RefSeq" id="WP_136743190.1">
    <property type="nucleotide sequence ID" value="NZ_SUMB01000012.1"/>
</dbReference>
<keyword evidence="3" id="KW-1185">Reference proteome</keyword>
<comment type="caution">
    <text evidence="2">The sequence shown here is derived from an EMBL/GenBank/DDBJ whole genome shotgun (WGS) entry which is preliminary data.</text>
</comment>
<organism evidence="2 3">
    <name type="scientific">Streptomyces piniterrae</name>
    <dbReference type="NCBI Taxonomy" id="2571125"/>
    <lineage>
        <taxon>Bacteria</taxon>
        <taxon>Bacillati</taxon>
        <taxon>Actinomycetota</taxon>
        <taxon>Actinomycetes</taxon>
        <taxon>Kitasatosporales</taxon>
        <taxon>Streptomycetaceae</taxon>
        <taxon>Streptomyces</taxon>
    </lineage>
</organism>
<accession>A0A4U0MTV7</accession>
<dbReference type="OrthoDB" id="4484751at2"/>
<dbReference type="SUPFAM" id="SSF49464">
    <property type="entry name" value="Carboxypeptidase regulatory domain-like"/>
    <property type="match status" value="1"/>
</dbReference>
<dbReference type="Pfam" id="PF13620">
    <property type="entry name" value="CarboxypepD_reg"/>
    <property type="match status" value="1"/>
</dbReference>
<dbReference type="GO" id="GO:0004180">
    <property type="term" value="F:carboxypeptidase activity"/>
    <property type="evidence" value="ECO:0007669"/>
    <property type="project" value="UniProtKB-KW"/>
</dbReference>
<evidence type="ECO:0000256" key="1">
    <source>
        <dbReference type="SAM" id="MobiDB-lite"/>
    </source>
</evidence>
<feature type="region of interest" description="Disordered" evidence="1">
    <location>
        <begin position="1"/>
        <end position="20"/>
    </location>
</feature>
<keyword evidence="2" id="KW-0645">Protease</keyword>
<evidence type="ECO:0000313" key="2">
    <source>
        <dbReference type="EMBL" id="TJZ44431.1"/>
    </source>
</evidence>
<protein>
    <submittedName>
        <fullName evidence="2">Carboxypeptidase regulatory-like domain-containing protein</fullName>
    </submittedName>
</protein>
<dbReference type="Proteomes" id="UP000308697">
    <property type="component" value="Unassembled WGS sequence"/>
</dbReference>
<sequence>MRNGGDTPAGVRGRVLDSVGAPVPRANVTLTGRQRRQAGVTLADDDGRYALVATSVGSEFLTGAAPDHAPHAASPFPPGSYTLVLSASGHRPQARSVSCPATPGDGRACVWNGRHGPRHHTRRLWPAARRCRREPHRPPHAAPISVAEAVTEVLDLDLPHPSGPTG</sequence>
<reference evidence="2 3" key="1">
    <citation type="submission" date="2019-04" db="EMBL/GenBank/DDBJ databases">
        <title>Streptomyces piniterrae sp. nov., a heliquinomycin-producing actinomycete isolated from rhizosphere soil of Pinus yunnanensis.</title>
        <authorList>
            <person name="Zhuang X."/>
            <person name="Zhao J."/>
        </authorList>
    </citation>
    <scope>NUCLEOTIDE SEQUENCE [LARGE SCALE GENOMIC DNA]</scope>
    <source>
        <strain evidence="3">jys28</strain>
    </source>
</reference>
<keyword evidence="2" id="KW-0121">Carboxypeptidase</keyword>
<dbReference type="EMBL" id="SUMB01000012">
    <property type="protein sequence ID" value="TJZ44431.1"/>
    <property type="molecule type" value="Genomic_DNA"/>
</dbReference>
<proteinExistence type="predicted"/>
<evidence type="ECO:0000313" key="3">
    <source>
        <dbReference type="Proteomes" id="UP000308697"/>
    </source>
</evidence>
<name>A0A4U0MTV7_9ACTN</name>
<dbReference type="AlphaFoldDB" id="A0A4U0MTV7"/>